<feature type="transmembrane region" description="Helical" evidence="2">
    <location>
        <begin position="27"/>
        <end position="49"/>
    </location>
</feature>
<protein>
    <submittedName>
        <fullName evidence="3">DUF805 domain-containing protein</fullName>
    </submittedName>
</protein>
<name>A0A6L5XL84_9BACT</name>
<evidence type="ECO:0000313" key="3">
    <source>
        <dbReference type="EMBL" id="MSS27980.1"/>
    </source>
</evidence>
<dbReference type="GO" id="GO:0005886">
    <property type="term" value="C:plasma membrane"/>
    <property type="evidence" value="ECO:0007669"/>
    <property type="project" value="TreeGrafter"/>
</dbReference>
<organism evidence="3 4">
    <name type="scientific">Desulfovibrio porci</name>
    <dbReference type="NCBI Taxonomy" id="2605782"/>
    <lineage>
        <taxon>Bacteria</taxon>
        <taxon>Pseudomonadati</taxon>
        <taxon>Thermodesulfobacteriota</taxon>
        <taxon>Desulfovibrionia</taxon>
        <taxon>Desulfovibrionales</taxon>
        <taxon>Desulfovibrionaceae</taxon>
        <taxon>Desulfovibrio</taxon>
    </lineage>
</organism>
<dbReference type="Proteomes" id="UP000477488">
    <property type="component" value="Unassembled WGS sequence"/>
</dbReference>
<gene>
    <name evidence="3" type="ORF">FYJ44_07975</name>
</gene>
<evidence type="ECO:0000256" key="1">
    <source>
        <dbReference type="SAM" id="MobiDB-lite"/>
    </source>
</evidence>
<dbReference type="RefSeq" id="WP_154510969.1">
    <property type="nucleotide sequence ID" value="NZ_JAXELC010000020.1"/>
</dbReference>
<evidence type="ECO:0000256" key="2">
    <source>
        <dbReference type="SAM" id="Phobius"/>
    </source>
</evidence>
<keyword evidence="2" id="KW-1133">Transmembrane helix</keyword>
<dbReference type="EMBL" id="VUMH01000007">
    <property type="protein sequence ID" value="MSS27980.1"/>
    <property type="molecule type" value="Genomic_DNA"/>
</dbReference>
<comment type="caution">
    <text evidence="3">The sequence shown here is derived from an EMBL/GenBank/DDBJ whole genome shotgun (WGS) entry which is preliminary data.</text>
</comment>
<feature type="transmembrane region" description="Helical" evidence="2">
    <location>
        <begin position="116"/>
        <end position="136"/>
    </location>
</feature>
<feature type="region of interest" description="Disordered" evidence="1">
    <location>
        <begin position="147"/>
        <end position="174"/>
    </location>
</feature>
<dbReference type="AlphaFoldDB" id="A0A6L5XL84"/>
<proteinExistence type="predicted"/>
<dbReference type="PANTHER" id="PTHR34980">
    <property type="entry name" value="INNER MEMBRANE PROTEIN-RELATED-RELATED"/>
    <property type="match status" value="1"/>
</dbReference>
<dbReference type="InterPro" id="IPR008523">
    <property type="entry name" value="DUF805"/>
</dbReference>
<evidence type="ECO:0000313" key="4">
    <source>
        <dbReference type="Proteomes" id="UP000477488"/>
    </source>
</evidence>
<sequence length="174" mass="18283">MTFVEAVCVCLKDKYCCFRGRAPRSEFWWFALFMLLVNVAVNVVATFLSPGAADGVSALISLAFLLPNIGLAARRLHDRNLSGWWQLAPVAASLPPAVLGLYAALGGDLPGGEGTLIALAVLATAVGIWFLAMLILRGTPGPNRFGPDPLAARAGHPQAAPGAGLPNVEHKENV</sequence>
<keyword evidence="2" id="KW-0472">Membrane</keyword>
<reference evidence="3 4" key="1">
    <citation type="submission" date="2019-09" db="EMBL/GenBank/DDBJ databases">
        <title>In-depth cultivation of the pig gut microbiome towards novel bacterial diversity and tailored functional studies.</title>
        <authorList>
            <person name="Wylensek D."/>
            <person name="Hitch T.C.A."/>
            <person name="Clavel T."/>
        </authorList>
    </citation>
    <scope>NUCLEOTIDE SEQUENCE [LARGE SCALE GENOMIC DNA]</scope>
    <source>
        <strain evidence="3 4">PG-178-WT-4</strain>
    </source>
</reference>
<accession>A0A6L5XL84</accession>
<dbReference type="PANTHER" id="PTHR34980:SF2">
    <property type="entry name" value="INNER MEMBRANE PROTEIN YHAH-RELATED"/>
    <property type="match status" value="1"/>
</dbReference>
<feature type="transmembrane region" description="Helical" evidence="2">
    <location>
        <begin position="85"/>
        <end position="104"/>
    </location>
</feature>
<keyword evidence="4" id="KW-1185">Reference proteome</keyword>
<keyword evidence="2" id="KW-0812">Transmembrane</keyword>
<dbReference type="Pfam" id="PF05656">
    <property type="entry name" value="DUF805"/>
    <property type="match status" value="1"/>
</dbReference>
<feature type="transmembrane region" description="Helical" evidence="2">
    <location>
        <begin position="55"/>
        <end position="73"/>
    </location>
</feature>